<keyword evidence="3" id="KW-1185">Reference proteome</keyword>
<feature type="compositionally biased region" description="Low complexity" evidence="1">
    <location>
        <begin position="262"/>
        <end position="280"/>
    </location>
</feature>
<reference evidence="2 3" key="1">
    <citation type="submission" date="2017-11" db="EMBL/GenBank/DDBJ databases">
        <title>De novo assembly and phasing of dikaryotic genomes from two isolates of Puccinia coronata f. sp. avenae, the causal agent of oat crown rust.</title>
        <authorList>
            <person name="Miller M.E."/>
            <person name="Zhang Y."/>
            <person name="Omidvar V."/>
            <person name="Sperschneider J."/>
            <person name="Schwessinger B."/>
            <person name="Raley C."/>
            <person name="Palmer J.M."/>
            <person name="Garnica D."/>
            <person name="Upadhyaya N."/>
            <person name="Rathjen J."/>
            <person name="Taylor J.M."/>
            <person name="Park R.F."/>
            <person name="Dodds P.N."/>
            <person name="Hirsch C.D."/>
            <person name="Kianian S.F."/>
            <person name="Figueroa M."/>
        </authorList>
    </citation>
    <scope>NUCLEOTIDE SEQUENCE [LARGE SCALE GENOMIC DNA]</scope>
    <source>
        <strain evidence="2">12NC29</strain>
    </source>
</reference>
<accession>A0A2N5SI92</accession>
<evidence type="ECO:0000313" key="2">
    <source>
        <dbReference type="EMBL" id="PLW12939.1"/>
    </source>
</evidence>
<proteinExistence type="predicted"/>
<feature type="compositionally biased region" description="Basic and acidic residues" evidence="1">
    <location>
        <begin position="308"/>
        <end position="317"/>
    </location>
</feature>
<dbReference type="EMBL" id="PGCJ01000966">
    <property type="protein sequence ID" value="PLW12939.1"/>
    <property type="molecule type" value="Genomic_DNA"/>
</dbReference>
<feature type="region of interest" description="Disordered" evidence="1">
    <location>
        <begin position="262"/>
        <end position="344"/>
    </location>
</feature>
<evidence type="ECO:0000256" key="1">
    <source>
        <dbReference type="SAM" id="MobiDB-lite"/>
    </source>
</evidence>
<protein>
    <recommendedName>
        <fullName evidence="4">Developmental regulatory protein wetA</fullName>
    </recommendedName>
</protein>
<sequence>MAFDPNTGLPWGINPFKVTSRETYEPPLPPSQFNIGHSSTGLSSSLNLPYSNFPQYGQNFPLDFDSSIDPMVLNPPPSMSSWPGPQQPFDFSLFHGAGREEAHDANAMYTNTLFPNLSASYDSFSPAGCLENAPAGDISSEDVKVNPIEFTSTDLDCLLNKMNAVGMLPSKCVTPPPSGDIKVPSTPRKKKPCSSGCSPAIKPNCFGSPIQPSPSPQHRSIYDFSSDISLISPKTSITASHTDISPFSNILTRYNNPFLNSSTPPSTLAHSSSSAHVSVLADTPQKRRSSSTQIGKKRRQTSGTSPSPERKERERQFRNKSMPSTPTKPARKPSANSASNPGLGSAIFVNFTARDSKKLLNGVAPSGSSKRKKAAEGNGPKASNQITPSTSDDPVKKRRLVSSTT</sequence>
<dbReference type="Proteomes" id="UP000235388">
    <property type="component" value="Unassembled WGS sequence"/>
</dbReference>
<evidence type="ECO:0008006" key="4">
    <source>
        <dbReference type="Google" id="ProtNLM"/>
    </source>
</evidence>
<evidence type="ECO:0000313" key="3">
    <source>
        <dbReference type="Proteomes" id="UP000235388"/>
    </source>
</evidence>
<organism evidence="2 3">
    <name type="scientific">Puccinia coronata f. sp. avenae</name>
    <dbReference type="NCBI Taxonomy" id="200324"/>
    <lineage>
        <taxon>Eukaryota</taxon>
        <taxon>Fungi</taxon>
        <taxon>Dikarya</taxon>
        <taxon>Basidiomycota</taxon>
        <taxon>Pucciniomycotina</taxon>
        <taxon>Pucciniomycetes</taxon>
        <taxon>Pucciniales</taxon>
        <taxon>Pucciniaceae</taxon>
        <taxon>Puccinia</taxon>
    </lineage>
</organism>
<dbReference type="AlphaFoldDB" id="A0A2N5SI92"/>
<dbReference type="STRING" id="200324.A0A2N5SI92"/>
<feature type="compositionally biased region" description="Polar residues" evidence="1">
    <location>
        <begin position="381"/>
        <end position="392"/>
    </location>
</feature>
<feature type="region of interest" description="Disordered" evidence="1">
    <location>
        <begin position="360"/>
        <end position="405"/>
    </location>
</feature>
<feature type="compositionally biased region" description="Basic residues" evidence="1">
    <location>
        <begin position="396"/>
        <end position="405"/>
    </location>
</feature>
<comment type="caution">
    <text evidence="2">The sequence shown here is derived from an EMBL/GenBank/DDBJ whole genome shotgun (WGS) entry which is preliminary data.</text>
</comment>
<gene>
    <name evidence="2" type="ORF">PCANC_19038</name>
</gene>
<name>A0A2N5SI92_9BASI</name>
<dbReference type="OrthoDB" id="2575228at2759"/>